<dbReference type="OrthoDB" id="119501at2"/>
<dbReference type="SUPFAM" id="SSF55729">
    <property type="entry name" value="Acyl-CoA N-acyltransferases (Nat)"/>
    <property type="match status" value="1"/>
</dbReference>
<evidence type="ECO:0000256" key="2">
    <source>
        <dbReference type="ARBA" id="ARBA00023315"/>
    </source>
</evidence>
<dbReference type="Gene3D" id="3.40.630.30">
    <property type="match status" value="1"/>
</dbReference>
<organism evidence="4 5">
    <name type="scientific">Acinetobacter pragensis</name>
    <dbReference type="NCBI Taxonomy" id="1806892"/>
    <lineage>
        <taxon>Bacteria</taxon>
        <taxon>Pseudomonadati</taxon>
        <taxon>Pseudomonadota</taxon>
        <taxon>Gammaproteobacteria</taxon>
        <taxon>Moraxellales</taxon>
        <taxon>Moraxellaceae</taxon>
        <taxon>Acinetobacter</taxon>
    </lineage>
</organism>
<dbReference type="InterPro" id="IPR016181">
    <property type="entry name" value="Acyl_CoA_acyltransferase"/>
</dbReference>
<evidence type="ECO:0000256" key="1">
    <source>
        <dbReference type="ARBA" id="ARBA00022679"/>
    </source>
</evidence>
<evidence type="ECO:0000313" key="5">
    <source>
        <dbReference type="Proteomes" id="UP000076276"/>
    </source>
</evidence>
<name>A0A151Y551_9GAMM</name>
<dbReference type="PANTHER" id="PTHR43800">
    <property type="entry name" value="PEPTIDYL-LYSINE N-ACETYLTRANSFERASE YJAB"/>
    <property type="match status" value="1"/>
</dbReference>
<accession>A0A151Y551</accession>
<keyword evidence="5" id="KW-1185">Reference proteome</keyword>
<protein>
    <recommendedName>
        <fullName evidence="3">N-acetyltransferase domain-containing protein</fullName>
    </recommendedName>
</protein>
<evidence type="ECO:0000313" key="4">
    <source>
        <dbReference type="EMBL" id="KYQ73171.1"/>
    </source>
</evidence>
<dbReference type="PANTHER" id="PTHR43800:SF1">
    <property type="entry name" value="PEPTIDYL-LYSINE N-ACETYLTRANSFERASE YJAB"/>
    <property type="match status" value="1"/>
</dbReference>
<dbReference type="EMBL" id="LUAW01000011">
    <property type="protein sequence ID" value="KYQ73171.1"/>
    <property type="molecule type" value="Genomic_DNA"/>
</dbReference>
<sequence length="179" mass="20490">MALNFRLAKQNDLQTLALLMNQAYRSQTGQSWTNEAEIVAGPRITQTQLQESLLLQNFELWVLEDHQQNESSIWGCIGLTINYDTAEIGSFCVDPFLQNMGLGRKLLNFAENYITQAHADIKWLDMYVLNVRAELISFYERCGYVKSERIEDYPIDANVGIPLVELHLIHLRKSIAALV</sequence>
<gene>
    <name evidence="4" type="ORF">AZH43_07005</name>
</gene>
<dbReference type="PROSITE" id="PS51186">
    <property type="entry name" value="GNAT"/>
    <property type="match status" value="1"/>
</dbReference>
<dbReference type="CDD" id="cd04301">
    <property type="entry name" value="NAT_SF"/>
    <property type="match status" value="1"/>
</dbReference>
<dbReference type="STRING" id="1806892.AZH43_07005"/>
<feature type="domain" description="N-acetyltransferase" evidence="3">
    <location>
        <begin position="3"/>
        <end position="165"/>
    </location>
</feature>
<evidence type="ECO:0000259" key="3">
    <source>
        <dbReference type="PROSITE" id="PS51186"/>
    </source>
</evidence>
<dbReference type="GO" id="GO:0016747">
    <property type="term" value="F:acyltransferase activity, transferring groups other than amino-acyl groups"/>
    <property type="evidence" value="ECO:0007669"/>
    <property type="project" value="InterPro"/>
</dbReference>
<keyword evidence="1" id="KW-0808">Transferase</keyword>
<dbReference type="Pfam" id="PF00583">
    <property type="entry name" value="Acetyltransf_1"/>
    <property type="match status" value="1"/>
</dbReference>
<dbReference type="AlphaFoldDB" id="A0A151Y551"/>
<dbReference type="InterPro" id="IPR000182">
    <property type="entry name" value="GNAT_dom"/>
</dbReference>
<comment type="caution">
    <text evidence="4">The sequence shown here is derived from an EMBL/GenBank/DDBJ whole genome shotgun (WGS) entry which is preliminary data.</text>
</comment>
<proteinExistence type="predicted"/>
<keyword evidence="2" id="KW-0012">Acyltransferase</keyword>
<reference evidence="4 5" key="1">
    <citation type="submission" date="2016-03" db="EMBL/GenBank/DDBJ databases">
        <title>Acinetobacter genomospecies 28 strain ANC 4149.</title>
        <authorList>
            <person name="Radolfova-Krizova L."/>
            <person name="Nemec A."/>
        </authorList>
    </citation>
    <scope>NUCLEOTIDE SEQUENCE [LARGE SCALE GENOMIC DNA]</scope>
    <source>
        <strain evidence="4 5">ANC 4149</strain>
    </source>
</reference>
<dbReference type="Proteomes" id="UP000076276">
    <property type="component" value="Unassembled WGS sequence"/>
</dbReference>